<dbReference type="PANTHER" id="PTHR46910">
    <property type="entry name" value="TRANSCRIPTION FACTOR PDR1"/>
    <property type="match status" value="1"/>
</dbReference>
<keyword evidence="2" id="KW-0479">Metal-binding</keyword>
<dbReference type="Pfam" id="PF04082">
    <property type="entry name" value="Fungal_trans"/>
    <property type="match status" value="1"/>
</dbReference>
<dbReference type="GO" id="GO:0008270">
    <property type="term" value="F:zinc ion binding"/>
    <property type="evidence" value="ECO:0007669"/>
    <property type="project" value="InterPro"/>
</dbReference>
<evidence type="ECO:0000259" key="8">
    <source>
        <dbReference type="PROSITE" id="PS50048"/>
    </source>
</evidence>
<gene>
    <name evidence="9" type="ORF">BGW36DRAFT_382484</name>
</gene>
<dbReference type="SMART" id="SM00906">
    <property type="entry name" value="Fungal_trans"/>
    <property type="match status" value="1"/>
</dbReference>
<dbReference type="AlphaFoldDB" id="A0AAD4KPG1"/>
<dbReference type="Gene3D" id="4.10.240.10">
    <property type="entry name" value="Zn(2)-C6 fungal-type DNA-binding domain"/>
    <property type="match status" value="1"/>
</dbReference>
<evidence type="ECO:0000313" key="10">
    <source>
        <dbReference type="Proteomes" id="UP001201262"/>
    </source>
</evidence>
<dbReference type="PROSITE" id="PS50048">
    <property type="entry name" value="ZN2_CY6_FUNGAL_2"/>
    <property type="match status" value="1"/>
</dbReference>
<dbReference type="GeneID" id="70246834"/>
<keyword evidence="10" id="KW-1185">Reference proteome</keyword>
<dbReference type="GO" id="GO:0006351">
    <property type="term" value="P:DNA-templated transcription"/>
    <property type="evidence" value="ECO:0007669"/>
    <property type="project" value="InterPro"/>
</dbReference>
<dbReference type="GO" id="GO:0005634">
    <property type="term" value="C:nucleus"/>
    <property type="evidence" value="ECO:0007669"/>
    <property type="project" value="UniProtKB-SubCell"/>
</dbReference>
<evidence type="ECO:0000256" key="1">
    <source>
        <dbReference type="ARBA" id="ARBA00004123"/>
    </source>
</evidence>
<dbReference type="CDD" id="cd12148">
    <property type="entry name" value="fungal_TF_MHR"/>
    <property type="match status" value="1"/>
</dbReference>
<dbReference type="GO" id="GO:0000981">
    <property type="term" value="F:DNA-binding transcription factor activity, RNA polymerase II-specific"/>
    <property type="evidence" value="ECO:0007669"/>
    <property type="project" value="InterPro"/>
</dbReference>
<comment type="caution">
    <text evidence="9">The sequence shown here is derived from an EMBL/GenBank/DDBJ whole genome shotgun (WGS) entry which is preliminary data.</text>
</comment>
<dbReference type="InterPro" id="IPR036864">
    <property type="entry name" value="Zn2-C6_fun-type_DNA-bd_sf"/>
</dbReference>
<dbReference type="PROSITE" id="PS00463">
    <property type="entry name" value="ZN2_CY6_FUNGAL_1"/>
    <property type="match status" value="1"/>
</dbReference>
<evidence type="ECO:0000256" key="2">
    <source>
        <dbReference type="ARBA" id="ARBA00022723"/>
    </source>
</evidence>
<evidence type="ECO:0000256" key="6">
    <source>
        <dbReference type="ARBA" id="ARBA00023242"/>
    </source>
</evidence>
<dbReference type="InterPro" id="IPR050987">
    <property type="entry name" value="AtrR-like"/>
</dbReference>
<dbReference type="InterPro" id="IPR001138">
    <property type="entry name" value="Zn2Cys6_DnaBD"/>
</dbReference>
<dbReference type="SMART" id="SM00066">
    <property type="entry name" value="GAL4"/>
    <property type="match status" value="1"/>
</dbReference>
<dbReference type="InterPro" id="IPR007219">
    <property type="entry name" value="XnlR_reg_dom"/>
</dbReference>
<name>A0AAD4KPG1_9EURO</name>
<dbReference type="PANTHER" id="PTHR46910:SF37">
    <property type="entry name" value="ZN(II)2CYS6 TRANSCRIPTION FACTOR (EUROFUNG)"/>
    <property type="match status" value="1"/>
</dbReference>
<proteinExistence type="predicted"/>
<evidence type="ECO:0000256" key="4">
    <source>
        <dbReference type="ARBA" id="ARBA00023125"/>
    </source>
</evidence>
<dbReference type="Pfam" id="PF00172">
    <property type="entry name" value="Zn_clus"/>
    <property type="match status" value="1"/>
</dbReference>
<dbReference type="GO" id="GO:0003677">
    <property type="term" value="F:DNA binding"/>
    <property type="evidence" value="ECO:0007669"/>
    <property type="project" value="UniProtKB-KW"/>
</dbReference>
<dbReference type="CDD" id="cd00067">
    <property type="entry name" value="GAL4"/>
    <property type="match status" value="1"/>
</dbReference>
<keyword evidence="4" id="KW-0238">DNA-binding</keyword>
<keyword evidence="5" id="KW-0804">Transcription</keyword>
<feature type="region of interest" description="Disordered" evidence="7">
    <location>
        <begin position="60"/>
        <end position="96"/>
    </location>
</feature>
<dbReference type="EMBL" id="JAJTJA010000008">
    <property type="protein sequence ID" value="KAH8695318.1"/>
    <property type="molecule type" value="Genomic_DNA"/>
</dbReference>
<accession>A0AAD4KPG1</accession>
<reference evidence="9" key="1">
    <citation type="submission" date="2021-12" db="EMBL/GenBank/DDBJ databases">
        <title>Convergent genome expansion in fungi linked to evolution of root-endophyte symbiosis.</title>
        <authorList>
            <consortium name="DOE Joint Genome Institute"/>
            <person name="Ke Y.-H."/>
            <person name="Bonito G."/>
            <person name="Liao H.-L."/>
            <person name="Looney B."/>
            <person name="Rojas-Flechas A."/>
            <person name="Nash J."/>
            <person name="Hameed K."/>
            <person name="Schadt C."/>
            <person name="Martin F."/>
            <person name="Crous P.W."/>
            <person name="Miettinen O."/>
            <person name="Magnuson J.K."/>
            <person name="Labbe J."/>
            <person name="Jacobson D."/>
            <person name="Doktycz M.J."/>
            <person name="Veneault-Fourrey C."/>
            <person name="Kuo A."/>
            <person name="Mondo S."/>
            <person name="Calhoun S."/>
            <person name="Riley R."/>
            <person name="Ohm R."/>
            <person name="LaButti K."/>
            <person name="Andreopoulos B."/>
            <person name="Pangilinan J."/>
            <person name="Nolan M."/>
            <person name="Tritt A."/>
            <person name="Clum A."/>
            <person name="Lipzen A."/>
            <person name="Daum C."/>
            <person name="Barry K."/>
            <person name="Grigoriev I.V."/>
            <person name="Vilgalys R."/>
        </authorList>
    </citation>
    <scope>NUCLEOTIDE SEQUENCE</scope>
    <source>
        <strain evidence="9">PMI_201</strain>
    </source>
</reference>
<evidence type="ECO:0000256" key="3">
    <source>
        <dbReference type="ARBA" id="ARBA00023015"/>
    </source>
</evidence>
<dbReference type="SUPFAM" id="SSF57701">
    <property type="entry name" value="Zn2/Cys6 DNA-binding domain"/>
    <property type="match status" value="1"/>
</dbReference>
<keyword evidence="3" id="KW-0805">Transcription regulation</keyword>
<evidence type="ECO:0000313" key="9">
    <source>
        <dbReference type="EMBL" id="KAH8695318.1"/>
    </source>
</evidence>
<sequence length="787" mass="87734">MTDIISKKVARTCDECKARKVRCLKSGAEAQSPCRNCVARNAPCHFSYLKQPRKRKIIPEGGSTVGARNPVPLSGTCDVPTSQDSRANRNEKTVSGGSHYGRKDLCLTSHIGQIKHQFLSPLYIDLLLADCRAPAAHKNETSSTKLTEIFGHSSNLSFFSTSRVRSLNSRLGHTKLNQLMHRIDSVLSSRLNKSPSQMTQLYSLRQSDRVPPSIAGPLTASYIRSYFEQVHPIYPFLERQSFEKRAFEPMSQSSVTVDEVWSALYHTVLAIGCQYNDGGSFDPGCGQAWKLFEVALSYFPDIVMMKGSLMAVQALTAMAIFSSTVSAYHFESLLVTEAAKLSQSMGYNKITSTIPNPNENERRRVFWVVYCLEKSSCFITGRASTLMDSDIGCPIPYVSESTFGSYNWLLSFARYARLVSRIYSSLFSVSSGEHTASTYHTSIRQLNDELEAWRVSIPLQYRPREQLSGRGLPGTLEIFIAVSTQYLYFNALLTLLRISLHVGVGDMATAPDQQETKKQLMKTACLILDLTKYIEVAPYASMWIMALMPISALFILFDLVVHNPTHPETNNNLALLDVASGHFGRIEYASRGTLPGSLVSEFAHIAREYVRGVQRERLPKSRHNENNNKQHENIDLTSSPLIQSKEAVTNYNGISSEQYLQQTPRCEILGQVISGSGSHISQPIDAIKVPPETPTSMPFTAPPEQKNQLLNAQQLPTTYSAPHHPFVMHNQAVSTRSEAETETIFFPLVDDPTYLIPGDEEMQQLLGIDVMDLFDFANSSASGLDRR</sequence>
<evidence type="ECO:0000256" key="5">
    <source>
        <dbReference type="ARBA" id="ARBA00023163"/>
    </source>
</evidence>
<evidence type="ECO:0000256" key="7">
    <source>
        <dbReference type="SAM" id="MobiDB-lite"/>
    </source>
</evidence>
<comment type="subcellular location">
    <subcellularLocation>
        <location evidence="1">Nucleus</location>
    </subcellularLocation>
</comment>
<keyword evidence="6" id="KW-0539">Nucleus</keyword>
<dbReference type="Proteomes" id="UP001201262">
    <property type="component" value="Unassembled WGS sequence"/>
</dbReference>
<dbReference type="RefSeq" id="XP_046070460.1">
    <property type="nucleotide sequence ID" value="XM_046216547.1"/>
</dbReference>
<organism evidence="9 10">
    <name type="scientific">Talaromyces proteolyticus</name>
    <dbReference type="NCBI Taxonomy" id="1131652"/>
    <lineage>
        <taxon>Eukaryota</taxon>
        <taxon>Fungi</taxon>
        <taxon>Dikarya</taxon>
        <taxon>Ascomycota</taxon>
        <taxon>Pezizomycotina</taxon>
        <taxon>Eurotiomycetes</taxon>
        <taxon>Eurotiomycetidae</taxon>
        <taxon>Eurotiales</taxon>
        <taxon>Trichocomaceae</taxon>
        <taxon>Talaromyces</taxon>
        <taxon>Talaromyces sect. Bacilispori</taxon>
    </lineage>
</organism>
<protein>
    <submittedName>
        <fullName evidence="9">Fungal-specific transcription factor domain-containing protein</fullName>
    </submittedName>
</protein>
<feature type="domain" description="Zn(2)-C6 fungal-type" evidence="8">
    <location>
        <begin position="12"/>
        <end position="46"/>
    </location>
</feature>